<gene>
    <name evidence="1" type="ORF">F4821DRAFT_129979</name>
</gene>
<name>A0ACC0D222_9PEZI</name>
<accession>A0ACC0D222</accession>
<comment type="caution">
    <text evidence="1">The sequence shown here is derived from an EMBL/GenBank/DDBJ whole genome shotgun (WGS) entry which is preliminary data.</text>
</comment>
<proteinExistence type="predicted"/>
<sequence>MTTSGPCTEFPAPGLRNPFRYITGHNDQGDPVFLETDHGDHCDIMLGGAAAQNIMYSSAGNPVELTGNADLEFAKNNRPSLHIPNGCVVRMIDFAPGTESNLHRALTLGIGTVCEGEVELTLSDDRSVNRVLRPGDVCINRGAMHRWRNTSSSKPARMIFVMLDVKPIIVNGKALEFDMGYLMKEYAKYAEGEGPNKKV</sequence>
<organism evidence="1 2">
    <name type="scientific">Hypoxylon rubiginosum</name>
    <dbReference type="NCBI Taxonomy" id="110542"/>
    <lineage>
        <taxon>Eukaryota</taxon>
        <taxon>Fungi</taxon>
        <taxon>Dikarya</taxon>
        <taxon>Ascomycota</taxon>
        <taxon>Pezizomycotina</taxon>
        <taxon>Sordariomycetes</taxon>
        <taxon>Xylariomycetidae</taxon>
        <taxon>Xylariales</taxon>
        <taxon>Hypoxylaceae</taxon>
        <taxon>Hypoxylon</taxon>
    </lineage>
</organism>
<dbReference type="EMBL" id="MU394316">
    <property type="protein sequence ID" value="KAI6086395.1"/>
    <property type="molecule type" value="Genomic_DNA"/>
</dbReference>
<protein>
    <submittedName>
        <fullName evidence="1">Uncharacterized protein</fullName>
    </submittedName>
</protein>
<reference evidence="1 2" key="1">
    <citation type="journal article" date="2022" name="New Phytol.">
        <title>Ecological generalism drives hyperdiversity of secondary metabolite gene clusters in xylarialean endophytes.</title>
        <authorList>
            <person name="Franco M.E.E."/>
            <person name="Wisecaver J.H."/>
            <person name="Arnold A.E."/>
            <person name="Ju Y.M."/>
            <person name="Slot J.C."/>
            <person name="Ahrendt S."/>
            <person name="Moore L.P."/>
            <person name="Eastman K.E."/>
            <person name="Scott K."/>
            <person name="Konkel Z."/>
            <person name="Mondo S.J."/>
            <person name="Kuo A."/>
            <person name="Hayes R.D."/>
            <person name="Haridas S."/>
            <person name="Andreopoulos B."/>
            <person name="Riley R."/>
            <person name="LaButti K."/>
            <person name="Pangilinan J."/>
            <person name="Lipzen A."/>
            <person name="Amirebrahimi M."/>
            <person name="Yan J."/>
            <person name="Adam C."/>
            <person name="Keymanesh K."/>
            <person name="Ng V."/>
            <person name="Louie K."/>
            <person name="Northen T."/>
            <person name="Drula E."/>
            <person name="Henrissat B."/>
            <person name="Hsieh H.M."/>
            <person name="Youens-Clark K."/>
            <person name="Lutzoni F."/>
            <person name="Miadlikowska J."/>
            <person name="Eastwood D.C."/>
            <person name="Hamelin R.C."/>
            <person name="Grigoriev I.V."/>
            <person name="U'Ren J.M."/>
        </authorList>
    </citation>
    <scope>NUCLEOTIDE SEQUENCE [LARGE SCALE GENOMIC DNA]</scope>
    <source>
        <strain evidence="1 2">ER1909</strain>
    </source>
</reference>
<evidence type="ECO:0000313" key="2">
    <source>
        <dbReference type="Proteomes" id="UP001497680"/>
    </source>
</evidence>
<keyword evidence="2" id="KW-1185">Reference proteome</keyword>
<evidence type="ECO:0000313" key="1">
    <source>
        <dbReference type="EMBL" id="KAI6086395.1"/>
    </source>
</evidence>
<dbReference type="Proteomes" id="UP001497680">
    <property type="component" value="Unassembled WGS sequence"/>
</dbReference>